<dbReference type="InterPro" id="IPR003439">
    <property type="entry name" value="ABC_transporter-like_ATP-bd"/>
</dbReference>
<dbReference type="CDD" id="cd03224">
    <property type="entry name" value="ABC_TM1139_LivF_branched"/>
    <property type="match status" value="1"/>
</dbReference>
<keyword evidence="5" id="KW-0029">Amino-acid transport</keyword>
<dbReference type="PANTHER" id="PTHR43820">
    <property type="entry name" value="HIGH-AFFINITY BRANCHED-CHAIN AMINO ACID TRANSPORT ATP-BINDING PROTEIN LIVF"/>
    <property type="match status" value="1"/>
</dbReference>
<evidence type="ECO:0000256" key="3">
    <source>
        <dbReference type="ARBA" id="ARBA00022741"/>
    </source>
</evidence>
<dbReference type="InterPro" id="IPR027417">
    <property type="entry name" value="P-loop_NTPase"/>
</dbReference>
<keyword evidence="8" id="KW-1185">Reference proteome</keyword>
<dbReference type="GO" id="GO:0016887">
    <property type="term" value="F:ATP hydrolysis activity"/>
    <property type="evidence" value="ECO:0007669"/>
    <property type="project" value="InterPro"/>
</dbReference>
<accession>A0A942E868</accession>
<feature type="domain" description="ABC transporter" evidence="6">
    <location>
        <begin position="2"/>
        <end position="234"/>
    </location>
</feature>
<dbReference type="PANTHER" id="PTHR43820:SF4">
    <property type="entry name" value="HIGH-AFFINITY BRANCHED-CHAIN AMINO ACID TRANSPORT ATP-BINDING PROTEIN LIVF"/>
    <property type="match status" value="1"/>
</dbReference>
<comment type="similarity">
    <text evidence="1">Belongs to the ABC transporter superfamily.</text>
</comment>
<evidence type="ECO:0000256" key="5">
    <source>
        <dbReference type="ARBA" id="ARBA00022970"/>
    </source>
</evidence>
<dbReference type="InterPro" id="IPR003593">
    <property type="entry name" value="AAA+_ATPase"/>
</dbReference>
<dbReference type="InterPro" id="IPR017871">
    <property type="entry name" value="ABC_transporter-like_CS"/>
</dbReference>
<dbReference type="SUPFAM" id="SSF52540">
    <property type="entry name" value="P-loop containing nucleoside triphosphate hydrolases"/>
    <property type="match status" value="1"/>
</dbReference>
<dbReference type="Proteomes" id="UP000678281">
    <property type="component" value="Unassembled WGS sequence"/>
</dbReference>
<dbReference type="Gene3D" id="3.40.50.300">
    <property type="entry name" value="P-loop containing nucleotide triphosphate hydrolases"/>
    <property type="match status" value="1"/>
</dbReference>
<evidence type="ECO:0000313" key="8">
    <source>
        <dbReference type="Proteomes" id="UP000678281"/>
    </source>
</evidence>
<dbReference type="Pfam" id="PF00005">
    <property type="entry name" value="ABC_tran"/>
    <property type="match status" value="1"/>
</dbReference>
<dbReference type="GO" id="GO:0005524">
    <property type="term" value="F:ATP binding"/>
    <property type="evidence" value="ECO:0007669"/>
    <property type="project" value="UniProtKB-KW"/>
</dbReference>
<dbReference type="EMBL" id="JAGXTP010000002">
    <property type="protein sequence ID" value="MBS3849860.1"/>
    <property type="molecule type" value="Genomic_DNA"/>
</dbReference>
<gene>
    <name evidence="7" type="ORF">KD146_14250</name>
</gene>
<keyword evidence="3" id="KW-0547">Nucleotide-binding</keyword>
<dbReference type="SMART" id="SM00382">
    <property type="entry name" value="AAA"/>
    <property type="match status" value="1"/>
</dbReference>
<comment type="caution">
    <text evidence="7">The sequence shown here is derived from an EMBL/GenBank/DDBJ whole genome shotgun (WGS) entry which is preliminary data.</text>
</comment>
<dbReference type="GO" id="GO:0015658">
    <property type="term" value="F:branched-chain amino acid transmembrane transporter activity"/>
    <property type="evidence" value="ECO:0007669"/>
    <property type="project" value="TreeGrafter"/>
</dbReference>
<dbReference type="GO" id="GO:0015807">
    <property type="term" value="P:L-amino acid transport"/>
    <property type="evidence" value="ECO:0007669"/>
    <property type="project" value="TreeGrafter"/>
</dbReference>
<keyword evidence="2" id="KW-0813">Transport</keyword>
<evidence type="ECO:0000259" key="6">
    <source>
        <dbReference type="PROSITE" id="PS50893"/>
    </source>
</evidence>
<proteinExistence type="inferred from homology"/>
<dbReference type="PROSITE" id="PS50893">
    <property type="entry name" value="ABC_TRANSPORTER_2"/>
    <property type="match status" value="1"/>
</dbReference>
<evidence type="ECO:0000256" key="4">
    <source>
        <dbReference type="ARBA" id="ARBA00022840"/>
    </source>
</evidence>
<reference evidence="7" key="1">
    <citation type="submission" date="2021-04" db="EMBL/GenBank/DDBJ databases">
        <title>Devosia litorisediminis sp. nov., isolated from a sand dune.</title>
        <authorList>
            <person name="Park S."/>
            <person name="Yoon J.-H."/>
        </authorList>
    </citation>
    <scope>NUCLEOTIDE SEQUENCE</scope>
    <source>
        <strain evidence="7">BSSL-BM10</strain>
    </source>
</reference>
<evidence type="ECO:0000256" key="2">
    <source>
        <dbReference type="ARBA" id="ARBA00022448"/>
    </source>
</evidence>
<organism evidence="7 8">
    <name type="scientific">Devosia litorisediminis</name>
    <dbReference type="NCBI Taxonomy" id="2829817"/>
    <lineage>
        <taxon>Bacteria</taxon>
        <taxon>Pseudomonadati</taxon>
        <taxon>Pseudomonadota</taxon>
        <taxon>Alphaproteobacteria</taxon>
        <taxon>Hyphomicrobiales</taxon>
        <taxon>Devosiaceae</taxon>
        <taxon>Devosia</taxon>
    </lineage>
</organism>
<dbReference type="PROSITE" id="PS00211">
    <property type="entry name" value="ABC_TRANSPORTER_1"/>
    <property type="match status" value="1"/>
</dbReference>
<evidence type="ECO:0000256" key="1">
    <source>
        <dbReference type="ARBA" id="ARBA00005417"/>
    </source>
</evidence>
<protein>
    <submittedName>
        <fullName evidence="7">ABC transporter ATP-binding protein</fullName>
    </submittedName>
</protein>
<dbReference type="InterPro" id="IPR052156">
    <property type="entry name" value="BCAA_Transport_ATP-bd_LivF"/>
</dbReference>
<keyword evidence="4 7" id="KW-0067">ATP-binding</keyword>
<name>A0A942E868_9HYPH</name>
<dbReference type="AlphaFoldDB" id="A0A942E868"/>
<evidence type="ECO:0000313" key="7">
    <source>
        <dbReference type="EMBL" id="MBS3849860.1"/>
    </source>
</evidence>
<sequence>MLQLEGVTAGYGRIVALNGIDLKVETGAMVTLLGANGAGKTTTLKTISGLVRATGGRVLFEGEDITQTPAHEIARRGLVHVPEGRHVLRGLSVRENLELGAFTVKDPALRAKRMKEVFGLFPVLEKRQHGDGSLLSGGEQQMLAIGRALMHGPRLLLLDEPSMGLAPKLVIETMQIVKRLHEAGTTILLVEQNARLALKLADYGYVLEGGHIRMQGEAATLRADKSIVQAYLGE</sequence>